<organism evidence="1 2">
    <name type="scientific">Candidatus Syntrophosphaera thermopropionivorans</name>
    <dbReference type="NCBI Taxonomy" id="2593015"/>
    <lineage>
        <taxon>Bacteria</taxon>
        <taxon>Pseudomonadati</taxon>
        <taxon>Candidatus Cloacimonadota</taxon>
        <taxon>Candidatus Cloacimonadia</taxon>
        <taxon>Candidatus Cloacimonadales</taxon>
        <taxon>Candidatus Cloacimonadaceae</taxon>
        <taxon>Candidatus Syntrophosphaera</taxon>
    </lineage>
</organism>
<dbReference type="EMBL" id="SMOG01000001">
    <property type="protein sequence ID" value="TDF74566.1"/>
    <property type="molecule type" value="Genomic_DNA"/>
</dbReference>
<proteinExistence type="predicted"/>
<keyword evidence="2" id="KW-1185">Reference proteome</keyword>
<name>A0AC61QKS2_9BACT</name>
<accession>A0AC61QKS2</accession>
<evidence type="ECO:0000313" key="2">
    <source>
        <dbReference type="Proteomes" id="UP000294588"/>
    </source>
</evidence>
<dbReference type="Proteomes" id="UP000294588">
    <property type="component" value="Unassembled WGS sequence"/>
</dbReference>
<protein>
    <submittedName>
        <fullName evidence="1">HEAT repeat domain-containing protein</fullName>
    </submittedName>
</protein>
<evidence type="ECO:0000313" key="1">
    <source>
        <dbReference type="EMBL" id="TDF74566.1"/>
    </source>
</evidence>
<gene>
    <name evidence="1" type="ORF">E0946_00315</name>
</gene>
<sequence>MRRFIFFILFLLSVSIFFADTSGILSTAEIAQLVDMLDSAGLTSNSLKFEKDWDLSTKYKLNWQLNQLQNPWLALEDIQHIKELCDSSESGELEQLLRELGGIAFNLNPYQFTTLYPSAKSVYNSQLKKEVQKPEDIFKWLDAHLKNFKEEFNQVTRDVNRNRLMEFQSYWLWQFIEAEDTLTYKSYFAQKNLPEYSKLNIEKLEKEFSRLHFDLLLQSGIKFLALSDALAEHCNTLKFNNKSPIIKRTDSGYMIIGTKADDVYKDKKLSPICFLLDPAGNDRYEIELKTSLDNPFYIFIDLQGNDLYRNPDIASMFCSEYGFGYSLDLSGDDIYQTGDFSFASFTGINLHQDKSGDDFYQSGLFSQGAAMFGLAAIIDFEGNDSYKATCMAQGFGSTYGTGAILDFSGADVYYLGGKYFHEPLMPLDYLTLGQGMGFGLRPDMAGGLGLLFDSKGNDKYLGGVYAQGSGYWYATGLLIDISGNDVYNTVYYPQGSGIHLACGFLLDESGDDAYYSRNGPGQGAGHDWALGIFIDSSGNDAYSIPGGNGLGLTNSVGIFIDKCGDDRYERQYPQNYGYANYSRSTGGIGLFLDAGGTDTYPDTLKANNSSWYSGTYGIGRDIELNRTTKTEIEKLSEEAPLPKETDKIEEIFAAASEWEVGSAVKRVQKGREILVQRADEAIPFIISNKINTQSSLEYRALETLAAKSPKFIQELYKVIDIEDSLAAKNALSLIAETGDTLLLDYVERLLNQKKYETTCISVLGAINSEKSVNLLKNYIHHPSERFRYLAARSLKQIKHPSAREALMLMKDDTSFLVQALLRNLPPEIN</sequence>
<comment type="caution">
    <text evidence="1">The sequence shown here is derived from an EMBL/GenBank/DDBJ whole genome shotgun (WGS) entry which is preliminary data.</text>
</comment>
<reference evidence="1" key="1">
    <citation type="submission" date="2019-03" db="EMBL/GenBank/DDBJ databases">
        <title>Candidatus Syntrophosphaera thermopropionivorans: a novel player in syntrophic propionate oxidation during anaerobic digestion.</title>
        <authorList>
            <person name="Dyksma S."/>
        </authorList>
    </citation>
    <scope>NUCLEOTIDE SEQUENCE</scope>
    <source>
        <strain evidence="1">W5</strain>
    </source>
</reference>